<evidence type="ECO:0000313" key="3">
    <source>
        <dbReference type="Proteomes" id="UP001595792"/>
    </source>
</evidence>
<accession>A0ABV8NKL3</accession>
<dbReference type="InterPro" id="IPR003347">
    <property type="entry name" value="JmjC_dom"/>
</dbReference>
<proteinExistence type="predicted"/>
<dbReference type="PANTHER" id="PTHR12480:SF6">
    <property type="entry name" value="2-OXOGLUTARATE AND IRON-DEPENDENT OXYGENASE JMJD4"/>
    <property type="match status" value="1"/>
</dbReference>
<dbReference type="RefSeq" id="WP_378959387.1">
    <property type="nucleotide sequence ID" value="NZ_JBHRXC010000016.1"/>
</dbReference>
<dbReference type="Pfam" id="PF13621">
    <property type="entry name" value="Cupin_8"/>
    <property type="match status" value="1"/>
</dbReference>
<feature type="domain" description="JmjC" evidence="1">
    <location>
        <begin position="80"/>
        <end position="256"/>
    </location>
</feature>
<evidence type="ECO:0000313" key="2">
    <source>
        <dbReference type="EMBL" id="MFC4196057.1"/>
    </source>
</evidence>
<gene>
    <name evidence="2" type="ORF">ACFOUY_05065</name>
</gene>
<dbReference type="SUPFAM" id="SSF51197">
    <property type="entry name" value="Clavaminate synthase-like"/>
    <property type="match status" value="1"/>
</dbReference>
<dbReference type="PROSITE" id="PS51184">
    <property type="entry name" value="JMJC"/>
    <property type="match status" value="1"/>
</dbReference>
<dbReference type="Gene3D" id="2.60.120.650">
    <property type="entry name" value="Cupin"/>
    <property type="match status" value="1"/>
</dbReference>
<organism evidence="2 3">
    <name type="scientific">Pedobacter jamesrossensis</name>
    <dbReference type="NCBI Taxonomy" id="1908238"/>
    <lineage>
        <taxon>Bacteria</taxon>
        <taxon>Pseudomonadati</taxon>
        <taxon>Bacteroidota</taxon>
        <taxon>Sphingobacteriia</taxon>
        <taxon>Sphingobacteriales</taxon>
        <taxon>Sphingobacteriaceae</taxon>
        <taxon>Pedobacter</taxon>
    </lineage>
</organism>
<evidence type="ECO:0000259" key="1">
    <source>
        <dbReference type="PROSITE" id="PS51184"/>
    </source>
</evidence>
<sequence>MSHFTKVEKKDDISYQEFVDEHLKKRIPVVFKNATLAWESNTIFTPDFFSKNFGNQTTTSGGINYTMNEILEITKNSTPENPAPYPILFEIPKQLPDLLKYLDPIHINYSRPNWFASKNFPYGKYGKNIQLFIGGKGNQYSLHKDFFHTNAWITQLYGQKKFVVFPHGQDDYLYAGEKGFDSFLSPINILNPDLEKYPDYKKATPLEIILEPGETIFIPNGVWHTTVGMGHNISLIFDQLNARNFDDWTKDIYTIKKDQGLLKSNMHYAFAKSAGILCKIREVFGERF</sequence>
<name>A0ABV8NKL3_9SPHI</name>
<dbReference type="InterPro" id="IPR050910">
    <property type="entry name" value="JMJD6_ArgDemeth/LysHydrox"/>
</dbReference>
<dbReference type="PANTHER" id="PTHR12480">
    <property type="entry name" value="ARGININE DEMETHYLASE AND LYSYL-HYDROXYLASE JMJD"/>
    <property type="match status" value="1"/>
</dbReference>
<keyword evidence="3" id="KW-1185">Reference proteome</keyword>
<reference evidence="3" key="1">
    <citation type="journal article" date="2019" name="Int. J. Syst. Evol. Microbiol.">
        <title>The Global Catalogue of Microorganisms (GCM) 10K type strain sequencing project: providing services to taxonomists for standard genome sequencing and annotation.</title>
        <authorList>
            <consortium name="The Broad Institute Genomics Platform"/>
            <consortium name="The Broad Institute Genome Sequencing Center for Infectious Disease"/>
            <person name="Wu L."/>
            <person name="Ma J."/>
        </authorList>
    </citation>
    <scope>NUCLEOTIDE SEQUENCE [LARGE SCALE GENOMIC DNA]</scope>
    <source>
        <strain evidence="3">CCM 8689</strain>
    </source>
</reference>
<protein>
    <submittedName>
        <fullName evidence="2">Cupin-like domain-containing protein</fullName>
    </submittedName>
</protein>
<dbReference type="SMART" id="SM00558">
    <property type="entry name" value="JmjC"/>
    <property type="match status" value="1"/>
</dbReference>
<dbReference type="Proteomes" id="UP001595792">
    <property type="component" value="Unassembled WGS sequence"/>
</dbReference>
<dbReference type="EMBL" id="JBHSBY010000030">
    <property type="protein sequence ID" value="MFC4196057.1"/>
    <property type="molecule type" value="Genomic_DNA"/>
</dbReference>
<comment type="caution">
    <text evidence="2">The sequence shown here is derived from an EMBL/GenBank/DDBJ whole genome shotgun (WGS) entry which is preliminary data.</text>
</comment>
<dbReference type="InterPro" id="IPR041667">
    <property type="entry name" value="Cupin_8"/>
</dbReference>